<evidence type="ECO:0000313" key="2">
    <source>
        <dbReference type="EMBL" id="SDO04710.1"/>
    </source>
</evidence>
<dbReference type="AlphaFoldDB" id="A0A1H0GCW6"/>
<accession>A0A1H0GCW6</accession>
<gene>
    <name evidence="2" type="ORF">SAMN05192530_10366</name>
</gene>
<dbReference type="OrthoDB" id="7916802at2"/>
<feature type="transmembrane region" description="Helical" evidence="1">
    <location>
        <begin position="30"/>
        <end position="50"/>
    </location>
</feature>
<keyword evidence="3" id="KW-1185">Reference proteome</keyword>
<organism evidence="2 3">
    <name type="scientific">Aureimonas jatrophae</name>
    <dbReference type="NCBI Taxonomy" id="1166073"/>
    <lineage>
        <taxon>Bacteria</taxon>
        <taxon>Pseudomonadati</taxon>
        <taxon>Pseudomonadota</taxon>
        <taxon>Alphaproteobacteria</taxon>
        <taxon>Hyphomicrobiales</taxon>
        <taxon>Aurantimonadaceae</taxon>
        <taxon>Aureimonas</taxon>
    </lineage>
</organism>
<keyword evidence="1" id="KW-0472">Membrane</keyword>
<evidence type="ECO:0000313" key="3">
    <source>
        <dbReference type="Proteomes" id="UP000198793"/>
    </source>
</evidence>
<evidence type="ECO:0000256" key="1">
    <source>
        <dbReference type="SAM" id="Phobius"/>
    </source>
</evidence>
<name>A0A1H0GCW6_9HYPH</name>
<dbReference type="EMBL" id="FNIT01000003">
    <property type="protein sequence ID" value="SDO04710.1"/>
    <property type="molecule type" value="Genomic_DNA"/>
</dbReference>
<sequence length="74" mass="7793">MGTAGTKCRTVPFFGRILDLSEFLVMIRRMPAVIVALTAVMALSACANTVRGVGRDVGNTVEATGQAARDIAPR</sequence>
<evidence type="ECO:0008006" key="4">
    <source>
        <dbReference type="Google" id="ProtNLM"/>
    </source>
</evidence>
<dbReference type="Proteomes" id="UP000198793">
    <property type="component" value="Unassembled WGS sequence"/>
</dbReference>
<keyword evidence="1" id="KW-1133">Transmembrane helix</keyword>
<keyword evidence="1" id="KW-0812">Transmembrane</keyword>
<protein>
    <recommendedName>
        <fullName evidence="4">Entericidin EcnA/B family protein</fullName>
    </recommendedName>
</protein>
<reference evidence="2 3" key="1">
    <citation type="submission" date="2016-10" db="EMBL/GenBank/DDBJ databases">
        <authorList>
            <person name="de Groot N.N."/>
        </authorList>
    </citation>
    <scope>NUCLEOTIDE SEQUENCE [LARGE SCALE GENOMIC DNA]</scope>
    <source>
        <strain evidence="3">L7-484,KACC 16230,DSM 25025</strain>
    </source>
</reference>
<proteinExistence type="predicted"/>